<feature type="transmembrane region" description="Helical" evidence="5">
    <location>
        <begin position="374"/>
        <end position="395"/>
    </location>
</feature>
<feature type="transmembrane region" description="Helical" evidence="5">
    <location>
        <begin position="407"/>
        <end position="430"/>
    </location>
</feature>
<name>A0A8B8DP96_CRAVI</name>
<feature type="transmembrane region" description="Helical" evidence="5">
    <location>
        <begin position="219"/>
        <end position="241"/>
    </location>
</feature>
<keyword evidence="4 5" id="KW-0472">Membrane</keyword>
<organism evidence="7 9">
    <name type="scientific">Crassostrea virginica</name>
    <name type="common">Eastern oyster</name>
    <dbReference type="NCBI Taxonomy" id="6565"/>
    <lineage>
        <taxon>Eukaryota</taxon>
        <taxon>Metazoa</taxon>
        <taxon>Spiralia</taxon>
        <taxon>Lophotrochozoa</taxon>
        <taxon>Mollusca</taxon>
        <taxon>Bivalvia</taxon>
        <taxon>Autobranchia</taxon>
        <taxon>Pteriomorphia</taxon>
        <taxon>Ostreida</taxon>
        <taxon>Ostreoidea</taxon>
        <taxon>Ostreidae</taxon>
        <taxon>Crassostrea</taxon>
    </lineage>
</organism>
<evidence type="ECO:0000313" key="7">
    <source>
        <dbReference type="Proteomes" id="UP000694844"/>
    </source>
</evidence>
<feature type="transmembrane region" description="Helical" evidence="5">
    <location>
        <begin position="190"/>
        <end position="213"/>
    </location>
</feature>
<dbReference type="SUPFAM" id="SSF103473">
    <property type="entry name" value="MFS general substrate transporter"/>
    <property type="match status" value="1"/>
</dbReference>
<evidence type="ECO:0000256" key="5">
    <source>
        <dbReference type="SAM" id="Phobius"/>
    </source>
</evidence>
<dbReference type="OrthoDB" id="3026777at2759"/>
<protein>
    <submittedName>
        <fullName evidence="8 9">Solute carrier family 46 member 3-like</fullName>
    </submittedName>
</protein>
<evidence type="ECO:0000256" key="3">
    <source>
        <dbReference type="ARBA" id="ARBA00022989"/>
    </source>
</evidence>
<evidence type="ECO:0000256" key="2">
    <source>
        <dbReference type="ARBA" id="ARBA00022692"/>
    </source>
</evidence>
<feature type="domain" description="Major facilitator superfamily (MFS) profile" evidence="6">
    <location>
        <begin position="32"/>
        <end position="464"/>
    </location>
</feature>
<gene>
    <name evidence="8 9" type="primary">LOC111128324</name>
</gene>
<dbReference type="PANTHER" id="PTHR23507">
    <property type="entry name" value="ZGC:174356"/>
    <property type="match status" value="1"/>
</dbReference>
<keyword evidence="3 5" id="KW-1133">Transmembrane helix</keyword>
<dbReference type="PROSITE" id="PS50850">
    <property type="entry name" value="MFS"/>
    <property type="match status" value="1"/>
</dbReference>
<keyword evidence="7" id="KW-1185">Reference proteome</keyword>
<evidence type="ECO:0000259" key="6">
    <source>
        <dbReference type="PROSITE" id="PS50850"/>
    </source>
</evidence>
<dbReference type="Gene3D" id="1.20.1250.20">
    <property type="entry name" value="MFS general substrate transporter like domains"/>
    <property type="match status" value="1"/>
</dbReference>
<feature type="transmembrane region" description="Helical" evidence="5">
    <location>
        <begin position="153"/>
        <end position="178"/>
    </location>
</feature>
<sequence>MTASEKSQLLDDEEEAPKSVKIPVTGFIIGIIVFVHMASFTILLFDLSQYTYSVYKGKEFPNATLNQSDKSLCETNTSSKEFQMEQTIQSDTARWTVYISISGGIPAIFSAPLISSLSDRFGRKKTLLVPLFGSLVKSGLCFLNIFMNYNVNFFIIYLFIEGCTGGWVSSVAICSSGFADITKAGKQRSFAFAILGLGVGVGFLAGTLLSGYLIEAFGFNSPVIASGAMVLIGILLTLFVLKEPLKDENRVSSVHPLRQIKESLDLYIHGNKDPNYGRRWQYIILISAFNLLSMAALGKTNVEILYQIGSPFCWNPIKISNFGTIRSVIQEFVGVVSIRLMQCFMSDDFIAVIGTLSAIGYFVMEALSKTSFDLYMVPVVGCLGIIEITMIRSIMSRLTPPDKQGSMFGGIALFENVCFMVGSVAGGAIYSETVSFLPGFAFWVMAGFNLIALFLLIIFYIGAKRINIHYKEINIT</sequence>
<evidence type="ECO:0000256" key="1">
    <source>
        <dbReference type="ARBA" id="ARBA00004141"/>
    </source>
</evidence>
<dbReference type="GO" id="GO:0016020">
    <property type="term" value="C:membrane"/>
    <property type="evidence" value="ECO:0007669"/>
    <property type="project" value="UniProtKB-SubCell"/>
</dbReference>
<keyword evidence="2 5" id="KW-0812">Transmembrane</keyword>
<dbReference type="InterPro" id="IPR020846">
    <property type="entry name" value="MFS_dom"/>
</dbReference>
<evidence type="ECO:0000313" key="9">
    <source>
        <dbReference type="RefSeq" id="XP_022329605.1"/>
    </source>
</evidence>
<proteinExistence type="predicted"/>
<dbReference type="PANTHER" id="PTHR23507:SF1">
    <property type="entry name" value="FI18259P1-RELATED"/>
    <property type="match status" value="1"/>
</dbReference>
<dbReference type="InterPro" id="IPR011701">
    <property type="entry name" value="MFS"/>
</dbReference>
<feature type="transmembrane region" description="Helical" evidence="5">
    <location>
        <begin position="349"/>
        <end position="368"/>
    </location>
</feature>
<dbReference type="RefSeq" id="XP_022329605.1">
    <property type="nucleotide sequence ID" value="XM_022473897.1"/>
</dbReference>
<comment type="subcellular location">
    <subcellularLocation>
        <location evidence="1">Membrane</location>
        <topology evidence="1">Multi-pass membrane protein</topology>
    </subcellularLocation>
</comment>
<feature type="transmembrane region" description="Helical" evidence="5">
    <location>
        <begin position="95"/>
        <end position="115"/>
    </location>
</feature>
<feature type="transmembrane region" description="Helical" evidence="5">
    <location>
        <begin position="436"/>
        <end position="461"/>
    </location>
</feature>
<dbReference type="KEGG" id="cvn:111128324"/>
<dbReference type="GeneID" id="111128324"/>
<dbReference type="Pfam" id="PF07690">
    <property type="entry name" value="MFS_1"/>
    <property type="match status" value="1"/>
</dbReference>
<dbReference type="RefSeq" id="XP_022329604.1">
    <property type="nucleotide sequence ID" value="XM_022473896.1"/>
</dbReference>
<evidence type="ECO:0000256" key="4">
    <source>
        <dbReference type="ARBA" id="ARBA00023136"/>
    </source>
</evidence>
<dbReference type="AlphaFoldDB" id="A0A8B8DP96"/>
<dbReference type="GO" id="GO:0022857">
    <property type="term" value="F:transmembrane transporter activity"/>
    <property type="evidence" value="ECO:0007669"/>
    <property type="project" value="InterPro"/>
</dbReference>
<reference evidence="8 9" key="1">
    <citation type="submission" date="2025-04" db="UniProtKB">
        <authorList>
            <consortium name="RefSeq"/>
        </authorList>
    </citation>
    <scope>IDENTIFICATION</scope>
    <source>
        <tissue evidence="8 9">Whole sample</tissue>
    </source>
</reference>
<dbReference type="InterPro" id="IPR036259">
    <property type="entry name" value="MFS_trans_sf"/>
</dbReference>
<feature type="transmembrane region" description="Helical" evidence="5">
    <location>
        <begin position="127"/>
        <end position="147"/>
    </location>
</feature>
<accession>A0A8B8DP96</accession>
<feature type="transmembrane region" description="Helical" evidence="5">
    <location>
        <begin position="24"/>
        <end position="45"/>
    </location>
</feature>
<dbReference type="Proteomes" id="UP000694844">
    <property type="component" value="Chromosome 4"/>
</dbReference>
<evidence type="ECO:0000313" key="8">
    <source>
        <dbReference type="RefSeq" id="XP_022329604.1"/>
    </source>
</evidence>